<proteinExistence type="predicted"/>
<comment type="caution">
    <text evidence="1">The sequence shown here is derived from an EMBL/GenBank/DDBJ whole genome shotgun (WGS) entry which is preliminary data.</text>
</comment>
<dbReference type="AlphaFoldDB" id="A0A6A4PN70"/>
<reference evidence="2" key="1">
    <citation type="journal article" date="2020" name="Nat. Commun.">
        <title>Genome sequence of the cluster root forming white lupin.</title>
        <authorList>
            <person name="Hufnagel B."/>
            <person name="Marques A."/>
            <person name="Soriano A."/>
            <person name="Marques L."/>
            <person name="Divol F."/>
            <person name="Doumas P."/>
            <person name="Sallet E."/>
            <person name="Mancinotti D."/>
            <person name="Carrere S."/>
            <person name="Marande W."/>
            <person name="Arribat S."/>
            <person name="Keller J."/>
            <person name="Huneau C."/>
            <person name="Blein T."/>
            <person name="Aime D."/>
            <person name="Laguerre M."/>
            <person name="Taylor J."/>
            <person name="Schubert V."/>
            <person name="Nelson M."/>
            <person name="Geu-Flores F."/>
            <person name="Crespi M."/>
            <person name="Gallardo-Guerrero K."/>
            <person name="Delaux P.-M."/>
            <person name="Salse J."/>
            <person name="Berges H."/>
            <person name="Guyot R."/>
            <person name="Gouzy J."/>
            <person name="Peret B."/>
        </authorList>
    </citation>
    <scope>NUCLEOTIDE SEQUENCE [LARGE SCALE GENOMIC DNA]</scope>
    <source>
        <strain evidence="2">cv. Amiga</strain>
    </source>
</reference>
<sequence length="49" mass="5376">MGEGIDAVNAFYLRVSLGHKSYLVSLNGPIAVVFDLKHPFVASRFLRIG</sequence>
<name>A0A6A4PN70_LUPAL</name>
<evidence type="ECO:0000313" key="2">
    <source>
        <dbReference type="Proteomes" id="UP000447434"/>
    </source>
</evidence>
<gene>
    <name evidence="1" type="ORF">Lalb_Chr12g0206211</name>
</gene>
<dbReference type="EMBL" id="WOCE01000012">
    <property type="protein sequence ID" value="KAE9603051.1"/>
    <property type="molecule type" value="Genomic_DNA"/>
</dbReference>
<keyword evidence="2" id="KW-1185">Reference proteome</keyword>
<dbReference type="Proteomes" id="UP000447434">
    <property type="component" value="Chromosome 12"/>
</dbReference>
<protein>
    <submittedName>
        <fullName evidence="1">Uncharacterized protein</fullName>
    </submittedName>
</protein>
<evidence type="ECO:0000313" key="1">
    <source>
        <dbReference type="EMBL" id="KAE9603051.1"/>
    </source>
</evidence>
<organism evidence="1 2">
    <name type="scientific">Lupinus albus</name>
    <name type="common">White lupine</name>
    <name type="synonym">Lupinus termis</name>
    <dbReference type="NCBI Taxonomy" id="3870"/>
    <lineage>
        <taxon>Eukaryota</taxon>
        <taxon>Viridiplantae</taxon>
        <taxon>Streptophyta</taxon>
        <taxon>Embryophyta</taxon>
        <taxon>Tracheophyta</taxon>
        <taxon>Spermatophyta</taxon>
        <taxon>Magnoliopsida</taxon>
        <taxon>eudicotyledons</taxon>
        <taxon>Gunneridae</taxon>
        <taxon>Pentapetalae</taxon>
        <taxon>rosids</taxon>
        <taxon>fabids</taxon>
        <taxon>Fabales</taxon>
        <taxon>Fabaceae</taxon>
        <taxon>Papilionoideae</taxon>
        <taxon>50 kb inversion clade</taxon>
        <taxon>genistoids sensu lato</taxon>
        <taxon>core genistoids</taxon>
        <taxon>Genisteae</taxon>
        <taxon>Lupinus</taxon>
    </lineage>
</organism>
<accession>A0A6A4PN70</accession>